<keyword evidence="2" id="KW-1185">Reference proteome</keyword>
<name>A0A0J6G7E3_PSEDM</name>
<dbReference type="InterPro" id="IPR000836">
    <property type="entry name" value="PRTase_dom"/>
</dbReference>
<dbReference type="PATRIC" id="fig|882211.3.peg.305"/>
<proteinExistence type="predicted"/>
<dbReference type="RefSeq" id="WP_048358254.1">
    <property type="nucleotide sequence ID" value="NZ_FNUD01000002.1"/>
</dbReference>
<evidence type="ECO:0000313" key="2">
    <source>
        <dbReference type="Proteomes" id="UP000183613"/>
    </source>
</evidence>
<dbReference type="AlphaFoldDB" id="A0A0J6G7E3"/>
<sequence>MPENKSKTMCIYHGNCADGFGAAWVVRKALGANVEFVPGVYGQEPPDVTGKDVVLVDFSYKYDVLAELAWRAKSIIVLDHHKSAAEDLGRFEPFHAGIEEDTRRDDGTPLLGWKTAHDMANSQNGPSIACCFDMNRSGAMLAWDHYFPGQEPPQLLRHIEDRDLWLFKLEGTREIQANLFSYPYDFEVWDQLMAADVLTLVSDGAAIERKHHKDLAELVGVTKRRMLIGGFDVPVASLPYTLTSDAGHLMAQGEPFAACYWDTPTGRVFSLRSTDEGMDVSEIANQYGGGGHRNASGFRVPFGHVLTL</sequence>
<dbReference type="PANTHER" id="PTHR46922">
    <property type="entry name" value="DHHA1 DOMAIN PROTEIN"/>
    <property type="match status" value="1"/>
</dbReference>
<dbReference type="InterPro" id="IPR038763">
    <property type="entry name" value="DHH_sf"/>
</dbReference>
<dbReference type="PANTHER" id="PTHR46922:SF4">
    <property type="entry name" value="DHHA1 DOMAIN PROTEIN"/>
    <property type="match status" value="1"/>
</dbReference>
<dbReference type="Gene3D" id="3.10.310.30">
    <property type="match status" value="1"/>
</dbReference>
<dbReference type="SUPFAM" id="SSF64182">
    <property type="entry name" value="DHH phosphoesterases"/>
    <property type="match status" value="1"/>
</dbReference>
<protein>
    <submittedName>
        <fullName evidence="1">Oligoribonuclease NrnB or cAMP/cGMP phosphodiesterase, DHH superfamily</fullName>
    </submittedName>
</protein>
<dbReference type="CDD" id="cd06223">
    <property type="entry name" value="PRTases_typeI"/>
    <property type="match status" value="1"/>
</dbReference>
<dbReference type="EMBL" id="FNUD01000002">
    <property type="protein sequence ID" value="SEE90726.1"/>
    <property type="molecule type" value="Genomic_DNA"/>
</dbReference>
<dbReference type="Proteomes" id="UP000183613">
    <property type="component" value="Unassembled WGS sequence"/>
</dbReference>
<accession>A0A0J6G7E3</accession>
<comment type="caution">
    <text evidence="1">The sequence shown here is derived from an EMBL/GenBank/DDBJ whole genome shotgun (WGS) entry which is preliminary data.</text>
</comment>
<evidence type="ECO:0000313" key="1">
    <source>
        <dbReference type="EMBL" id="SEE90726.1"/>
    </source>
</evidence>
<organism evidence="1 2">
    <name type="scientific">Pseudomonas deceptionensis</name>
    <dbReference type="NCBI Taxonomy" id="882211"/>
    <lineage>
        <taxon>Bacteria</taxon>
        <taxon>Pseudomonadati</taxon>
        <taxon>Pseudomonadota</taxon>
        <taxon>Gammaproteobacteria</taxon>
        <taxon>Pseudomonadales</taxon>
        <taxon>Pseudomonadaceae</taxon>
        <taxon>Pseudomonas</taxon>
    </lineage>
</organism>
<gene>
    <name evidence="1" type="ORF">SAMN04489800_2759</name>
</gene>
<reference evidence="1" key="1">
    <citation type="submission" date="2016-10" db="EMBL/GenBank/DDBJ databases">
        <authorList>
            <person name="Varghese N."/>
            <person name="Submissions S."/>
        </authorList>
    </citation>
    <scope>NUCLEOTIDE SEQUENCE [LARGE SCALE GENOMIC DNA]</scope>
    <source>
        <strain evidence="1">LMG 25555</strain>
    </source>
</reference>